<dbReference type="EMBL" id="NKHZ01000082">
    <property type="protein sequence ID" value="PNS14674.1"/>
    <property type="molecule type" value="Genomic_DNA"/>
</dbReference>
<feature type="region of interest" description="Disordered" evidence="1">
    <location>
        <begin position="64"/>
        <end position="85"/>
    </location>
</feature>
<accession>A0A2K1QHP4</accession>
<evidence type="ECO:0000256" key="2">
    <source>
        <dbReference type="SAM" id="SignalP"/>
    </source>
</evidence>
<evidence type="ECO:0000313" key="4">
    <source>
        <dbReference type="Proteomes" id="UP000243797"/>
    </source>
</evidence>
<feature type="signal peptide" evidence="2">
    <location>
        <begin position="1"/>
        <end position="23"/>
    </location>
</feature>
<dbReference type="InParanoid" id="A0A2K1QHP4"/>
<dbReference type="OrthoDB" id="10446558at2759"/>
<comment type="caution">
    <text evidence="3">The sequence shown here is derived from an EMBL/GenBank/DDBJ whole genome shotgun (WGS) entry which is preliminary data.</text>
</comment>
<reference evidence="3 4" key="1">
    <citation type="submission" date="2017-06" db="EMBL/GenBank/DDBJ databases">
        <title>Draft genome sequence of a variant of Elsinoe murrayae.</title>
        <authorList>
            <person name="Cheng Q."/>
        </authorList>
    </citation>
    <scope>NUCLEOTIDE SEQUENCE [LARGE SCALE GENOMIC DNA]</scope>
    <source>
        <strain evidence="3 4">CQ-2017a</strain>
    </source>
</reference>
<keyword evidence="2" id="KW-0732">Signal</keyword>
<evidence type="ECO:0000313" key="3">
    <source>
        <dbReference type="EMBL" id="PNS14674.1"/>
    </source>
</evidence>
<proteinExistence type="predicted"/>
<dbReference type="Proteomes" id="UP000243797">
    <property type="component" value="Unassembled WGS sequence"/>
</dbReference>
<sequence>MQFFKIYTISAMALLGLAVGSSAVVLPSAVASVDASATVAQGFNDTSPDSLNVTAQDMAVYTATHSSHESANESSSPTFGTSAAPRLELSRRDRKRFFGRCNAKTQQCHLFQMHSRLGNKKLDHHCSKHHLCMQDGDICGYSPLSMKRTVCDWWYYKRLPEGERKKWPENEEAPPDVDVAVMASGRKGDPYIIELKCKYYGECEAMFKIQKGD</sequence>
<dbReference type="AlphaFoldDB" id="A0A2K1QHP4"/>
<protein>
    <submittedName>
        <fullName evidence="3">Carbonyl reductase family member 4</fullName>
    </submittedName>
</protein>
<gene>
    <name evidence="3" type="ORF">CAC42_1696</name>
</gene>
<evidence type="ECO:0000256" key="1">
    <source>
        <dbReference type="SAM" id="MobiDB-lite"/>
    </source>
</evidence>
<keyword evidence="4" id="KW-1185">Reference proteome</keyword>
<name>A0A2K1QHP4_9PEZI</name>
<organism evidence="3 4">
    <name type="scientific">Sphaceloma murrayae</name>
    <dbReference type="NCBI Taxonomy" id="2082308"/>
    <lineage>
        <taxon>Eukaryota</taxon>
        <taxon>Fungi</taxon>
        <taxon>Dikarya</taxon>
        <taxon>Ascomycota</taxon>
        <taxon>Pezizomycotina</taxon>
        <taxon>Dothideomycetes</taxon>
        <taxon>Dothideomycetidae</taxon>
        <taxon>Myriangiales</taxon>
        <taxon>Elsinoaceae</taxon>
        <taxon>Sphaceloma</taxon>
    </lineage>
</organism>
<feature type="chain" id="PRO_5014456657" evidence="2">
    <location>
        <begin position="24"/>
        <end position="213"/>
    </location>
</feature>